<proteinExistence type="predicted"/>
<accession>A0A1I5VB33</accession>
<name>A0A1I5VB33_9FIRM</name>
<keyword evidence="2" id="KW-1185">Reference proteome</keyword>
<sequence>MGIIEDYAPIIYMDKKEPIKIKKVGYEIYTENGTKSKSFNRSFDFENYRGAVKVIEYAYYLDYDIQHLYDLEHIWIYIDEYDNIVGAEGSYHGRFLNALVPELTSFNKKDALGEEFFVKRGNSAEIVYPKGSKLIMYSQPGKHAMLCSPKVMYLYTELFESCGRLAGIHGLDAPERYLEDIHITDDENEKVVKYIRENFAFEPSMEFEEVSIPETDYMPWDELAEQIPVFIKDQLKTILD</sequence>
<dbReference type="AlphaFoldDB" id="A0A1I5VB33"/>
<protein>
    <submittedName>
        <fullName evidence="1">Uncharacterized protein</fullName>
    </submittedName>
</protein>
<dbReference type="Proteomes" id="UP000182624">
    <property type="component" value="Unassembled WGS sequence"/>
</dbReference>
<reference evidence="2" key="1">
    <citation type="submission" date="2016-10" db="EMBL/GenBank/DDBJ databases">
        <authorList>
            <person name="Varghese N."/>
            <person name="Submissions S."/>
        </authorList>
    </citation>
    <scope>NUCLEOTIDE SEQUENCE [LARGE SCALE GENOMIC DNA]</scope>
    <source>
        <strain evidence="2">P18</strain>
    </source>
</reference>
<dbReference type="EMBL" id="FOXO01000016">
    <property type="protein sequence ID" value="SFQ04733.1"/>
    <property type="molecule type" value="Genomic_DNA"/>
</dbReference>
<evidence type="ECO:0000313" key="1">
    <source>
        <dbReference type="EMBL" id="SFQ04733.1"/>
    </source>
</evidence>
<organism evidence="1 2">
    <name type="scientific">Butyrivibrio proteoclasticus</name>
    <dbReference type="NCBI Taxonomy" id="43305"/>
    <lineage>
        <taxon>Bacteria</taxon>
        <taxon>Bacillati</taxon>
        <taxon>Bacillota</taxon>
        <taxon>Clostridia</taxon>
        <taxon>Lachnospirales</taxon>
        <taxon>Lachnospiraceae</taxon>
        <taxon>Butyrivibrio</taxon>
    </lineage>
</organism>
<dbReference type="OrthoDB" id="1898185at2"/>
<evidence type="ECO:0000313" key="2">
    <source>
        <dbReference type="Proteomes" id="UP000182624"/>
    </source>
</evidence>
<gene>
    <name evidence="1" type="ORF">SAMN04487928_11660</name>
</gene>